<dbReference type="GO" id="GO:0009425">
    <property type="term" value="C:bacterial-type flagellum basal body"/>
    <property type="evidence" value="ECO:0007669"/>
    <property type="project" value="UniProtKB-SubCell"/>
</dbReference>
<dbReference type="RefSeq" id="WP_090069334.1">
    <property type="nucleotide sequence ID" value="NZ_FOVR01000002.1"/>
</dbReference>
<keyword evidence="11" id="KW-1185">Reference proteome</keyword>
<feature type="domain" description="Flagellar hook-associated protein FlgK helical" evidence="9">
    <location>
        <begin position="91"/>
        <end position="316"/>
    </location>
</feature>
<keyword evidence="10" id="KW-0966">Cell projection</keyword>
<comment type="subcellular location">
    <subcellularLocation>
        <location evidence="1">Bacterial flagellum basal body</location>
    </subcellularLocation>
    <subcellularLocation>
        <location evidence="2">Secreted</location>
    </subcellularLocation>
</comment>
<dbReference type="Proteomes" id="UP000199236">
    <property type="component" value="Unassembled WGS sequence"/>
</dbReference>
<dbReference type="PANTHER" id="PTHR30033">
    <property type="entry name" value="FLAGELLAR HOOK-ASSOCIATED PROTEIN 1"/>
    <property type="match status" value="1"/>
</dbReference>
<dbReference type="Pfam" id="PF00460">
    <property type="entry name" value="Flg_bb_rod"/>
    <property type="match status" value="1"/>
</dbReference>
<dbReference type="SUPFAM" id="SSF64518">
    <property type="entry name" value="Phase 1 flagellin"/>
    <property type="match status" value="1"/>
</dbReference>
<evidence type="ECO:0000259" key="8">
    <source>
        <dbReference type="Pfam" id="PF06429"/>
    </source>
</evidence>
<dbReference type="GO" id="GO:0009424">
    <property type="term" value="C:bacterial-type flagellum hook"/>
    <property type="evidence" value="ECO:0007669"/>
    <property type="project" value="InterPro"/>
</dbReference>
<keyword evidence="6" id="KW-0975">Bacterial flagellum</keyword>
<evidence type="ECO:0000256" key="4">
    <source>
        <dbReference type="ARBA" id="ARBA00016244"/>
    </source>
</evidence>
<evidence type="ECO:0000256" key="2">
    <source>
        <dbReference type="ARBA" id="ARBA00004613"/>
    </source>
</evidence>
<gene>
    <name evidence="10" type="ORF">SAMN04488056_102160</name>
</gene>
<organism evidence="10 11">
    <name type="scientific">Cohaesibacter marisflavi</name>
    <dbReference type="NCBI Taxonomy" id="655353"/>
    <lineage>
        <taxon>Bacteria</taxon>
        <taxon>Pseudomonadati</taxon>
        <taxon>Pseudomonadota</taxon>
        <taxon>Alphaproteobacteria</taxon>
        <taxon>Hyphomicrobiales</taxon>
        <taxon>Cohaesibacteraceae</taxon>
    </lineage>
</organism>
<keyword evidence="10" id="KW-0282">Flagellum</keyword>
<dbReference type="AlphaFoldDB" id="A0A1I5C9S2"/>
<dbReference type="Pfam" id="PF22638">
    <property type="entry name" value="FlgK_D1"/>
    <property type="match status" value="1"/>
</dbReference>
<reference evidence="10 11" key="1">
    <citation type="submission" date="2016-10" db="EMBL/GenBank/DDBJ databases">
        <authorList>
            <person name="de Groot N.N."/>
        </authorList>
    </citation>
    <scope>NUCLEOTIDE SEQUENCE [LARGE SCALE GENOMIC DNA]</scope>
    <source>
        <strain evidence="10 11">CGMCC 1.9157</strain>
    </source>
</reference>
<keyword evidence="5" id="KW-0964">Secreted</keyword>
<sequence>MSLSVALQVAQSALSTRQKETAVLSRNITNASQEGYTRKTALVSTLQASDGSGGGVYISAISRATDQALFRSLISSTSIGEKSDAYLDGLTHLANTLGDTNQSISPAAVLGELETALQAYGAMPSDSVLAGQVLSAAQNMASTLNNASATVQAERENADEKIAQSVAIINDQLARIETLNKEIVRGTELGSDVTDALDARDQAVLELSAQIGIKTQTRENNDLVITTESGVMMFETTARSVTFEQTDTFSASTVGNSVRVDGVPVAGPDARMEISNGRIAGLVAVRDEAAVTYQNQLDEIAHGLISAFQESGTAGIFTHTGTPSVPAAGTLVQGLASDIQVNGALDSDHLDLIRDGITTDYNPSDHASYGDRIQQLLSNLDTSMVFNGDTGVDTTGTLKDFASSSVSWLESSRQSANTVSENQSITLNRVTESFSNATGVNIDEEMQSMLEIERSYSATAKLISTIDEMLDQLLQIAG</sequence>
<evidence type="ECO:0000313" key="11">
    <source>
        <dbReference type="Proteomes" id="UP000199236"/>
    </source>
</evidence>
<dbReference type="OrthoDB" id="7181295at2"/>
<dbReference type="InterPro" id="IPR010930">
    <property type="entry name" value="Flg_bb/hook_C_dom"/>
</dbReference>
<dbReference type="InterPro" id="IPR053927">
    <property type="entry name" value="FlgK_helical"/>
</dbReference>
<evidence type="ECO:0000256" key="3">
    <source>
        <dbReference type="ARBA" id="ARBA00009677"/>
    </source>
</evidence>
<dbReference type="Pfam" id="PF06429">
    <property type="entry name" value="Flg_bbr_C"/>
    <property type="match status" value="1"/>
</dbReference>
<name>A0A1I5C9S2_9HYPH</name>
<feature type="domain" description="Flagellar basal body rod protein N-terminal" evidence="7">
    <location>
        <begin position="7"/>
        <end position="37"/>
    </location>
</feature>
<evidence type="ECO:0000259" key="7">
    <source>
        <dbReference type="Pfam" id="PF00460"/>
    </source>
</evidence>
<evidence type="ECO:0000256" key="6">
    <source>
        <dbReference type="ARBA" id="ARBA00023143"/>
    </source>
</evidence>
<dbReference type="InterPro" id="IPR002371">
    <property type="entry name" value="FlgK"/>
</dbReference>
<comment type="similarity">
    <text evidence="3">Belongs to the flagella basal body rod proteins family.</text>
</comment>
<proteinExistence type="inferred from homology"/>
<evidence type="ECO:0000259" key="9">
    <source>
        <dbReference type="Pfam" id="PF22638"/>
    </source>
</evidence>
<dbReference type="GO" id="GO:0005198">
    <property type="term" value="F:structural molecule activity"/>
    <property type="evidence" value="ECO:0007669"/>
    <property type="project" value="InterPro"/>
</dbReference>
<dbReference type="EMBL" id="FOVR01000002">
    <property type="protein sequence ID" value="SFN83584.1"/>
    <property type="molecule type" value="Genomic_DNA"/>
</dbReference>
<dbReference type="NCBIfam" id="TIGR02492">
    <property type="entry name" value="flgK_ends"/>
    <property type="match status" value="1"/>
</dbReference>
<protein>
    <recommendedName>
        <fullName evidence="4">Flagellar hook-associated protein 1</fullName>
    </recommendedName>
</protein>
<dbReference type="PANTHER" id="PTHR30033:SF1">
    <property type="entry name" value="FLAGELLAR HOOK-ASSOCIATED PROTEIN 1"/>
    <property type="match status" value="1"/>
</dbReference>
<dbReference type="GO" id="GO:0005576">
    <property type="term" value="C:extracellular region"/>
    <property type="evidence" value="ECO:0007669"/>
    <property type="project" value="UniProtKB-SubCell"/>
</dbReference>
<dbReference type="STRING" id="655353.SAMN04488056_102160"/>
<evidence type="ECO:0000256" key="5">
    <source>
        <dbReference type="ARBA" id="ARBA00022525"/>
    </source>
</evidence>
<dbReference type="InterPro" id="IPR001444">
    <property type="entry name" value="Flag_bb_rod_N"/>
</dbReference>
<feature type="domain" description="Flagellar basal-body/hook protein C-terminal" evidence="8">
    <location>
        <begin position="434"/>
        <end position="476"/>
    </location>
</feature>
<evidence type="ECO:0000313" key="10">
    <source>
        <dbReference type="EMBL" id="SFN83584.1"/>
    </source>
</evidence>
<evidence type="ECO:0000256" key="1">
    <source>
        <dbReference type="ARBA" id="ARBA00004117"/>
    </source>
</evidence>
<accession>A0A1I5C9S2</accession>
<dbReference type="GO" id="GO:0044780">
    <property type="term" value="P:bacterial-type flagellum assembly"/>
    <property type="evidence" value="ECO:0007669"/>
    <property type="project" value="InterPro"/>
</dbReference>
<keyword evidence="10" id="KW-0969">Cilium</keyword>